<reference evidence="8" key="2">
    <citation type="submission" date="2019-10" db="EMBL/GenBank/DDBJ databases">
        <title>Conservation and host-specific expression of non-tandemly repeated heterogenous ribosome RNA gene in arbuscular mycorrhizal fungi.</title>
        <authorList>
            <person name="Maeda T."/>
            <person name="Kobayashi Y."/>
            <person name="Nakagawa T."/>
            <person name="Ezawa T."/>
            <person name="Yamaguchi K."/>
            <person name="Bino T."/>
            <person name="Nishimoto Y."/>
            <person name="Shigenobu S."/>
            <person name="Kawaguchi M."/>
        </authorList>
    </citation>
    <scope>NUCLEOTIDE SEQUENCE</scope>
    <source>
        <strain evidence="8">HR1</strain>
    </source>
</reference>
<dbReference type="PRINTS" id="PR01785">
    <property type="entry name" value="PARAOXONASE"/>
</dbReference>
<evidence type="ECO:0000313" key="8">
    <source>
        <dbReference type="EMBL" id="GES79626.1"/>
    </source>
</evidence>
<feature type="binding site" evidence="5">
    <location>
        <position position="236"/>
    </location>
    <ligand>
        <name>Ca(2+)</name>
        <dbReference type="ChEBI" id="CHEBI:29108"/>
        <label>1</label>
        <note>catalytic</note>
    </ligand>
</feature>
<feature type="glycosylation site" description="N-linked (GlcNAc...) asparagine" evidence="6">
    <location>
        <position position="282"/>
    </location>
</feature>
<feature type="binding site" evidence="5">
    <location>
        <position position="180"/>
    </location>
    <ligand>
        <name>Ca(2+)</name>
        <dbReference type="ChEBI" id="CHEBI:29108"/>
        <label>1</label>
        <note>catalytic</note>
    </ligand>
</feature>
<dbReference type="InterPro" id="IPR051288">
    <property type="entry name" value="Serum_paraoxonase/arylesterase"/>
</dbReference>
<dbReference type="SUPFAM" id="SSF63829">
    <property type="entry name" value="Calcium-dependent phosphotriesterase"/>
    <property type="match status" value="1"/>
</dbReference>
<dbReference type="GO" id="GO:0004064">
    <property type="term" value="F:arylesterase activity"/>
    <property type="evidence" value="ECO:0007669"/>
    <property type="project" value="InterPro"/>
</dbReference>
<dbReference type="InterPro" id="IPR002640">
    <property type="entry name" value="Arylesterase"/>
</dbReference>
<dbReference type="InterPro" id="IPR011042">
    <property type="entry name" value="6-blade_b-propeller_TolB-like"/>
</dbReference>
<comment type="PTM">
    <text evidence="6">Glycosylated.</text>
</comment>
<organism evidence="7 9">
    <name type="scientific">Rhizophagus clarus</name>
    <dbReference type="NCBI Taxonomy" id="94130"/>
    <lineage>
        <taxon>Eukaryota</taxon>
        <taxon>Fungi</taxon>
        <taxon>Fungi incertae sedis</taxon>
        <taxon>Mucoromycota</taxon>
        <taxon>Glomeromycotina</taxon>
        <taxon>Glomeromycetes</taxon>
        <taxon>Glomerales</taxon>
        <taxon>Glomeraceae</taxon>
        <taxon>Rhizophagus</taxon>
    </lineage>
</organism>
<keyword evidence="4 6" id="KW-0325">Glycoprotein</keyword>
<keyword evidence="9" id="KW-1185">Reference proteome</keyword>
<evidence type="ECO:0000256" key="6">
    <source>
        <dbReference type="PIRSR" id="PIRSR602640-4"/>
    </source>
</evidence>
<name>A0A2Z6RUK6_9GLOM</name>
<dbReference type="PANTHER" id="PTHR11799">
    <property type="entry name" value="PARAOXONASE"/>
    <property type="match status" value="1"/>
</dbReference>
<dbReference type="STRING" id="94130.A0A2Z6RUK6"/>
<protein>
    <submittedName>
        <fullName evidence="8">Arylesterase-domain-containing protein</fullName>
    </submittedName>
</protein>
<keyword evidence="5" id="KW-0106">Calcium</keyword>
<dbReference type="GO" id="GO:0046872">
    <property type="term" value="F:metal ion binding"/>
    <property type="evidence" value="ECO:0007669"/>
    <property type="project" value="UniProtKB-KW"/>
</dbReference>
<dbReference type="AlphaFoldDB" id="A0A2Z6RUK6"/>
<feature type="binding site" evidence="5">
    <location>
        <position position="181"/>
    </location>
    <ligand>
        <name>Ca(2+)</name>
        <dbReference type="ChEBI" id="CHEBI:29108"/>
        <label>1</label>
        <note>catalytic</note>
    </ligand>
</feature>
<comment type="similarity">
    <text evidence="1">Belongs to the paraoxonase family.</text>
</comment>
<gene>
    <name evidence="8" type="ORF">RCL2_000692500</name>
    <name evidence="7" type="ORF">RclHR1_07040011</name>
</gene>
<feature type="binding site" evidence="5">
    <location>
        <position position="282"/>
    </location>
    <ligand>
        <name>Ca(2+)</name>
        <dbReference type="ChEBI" id="CHEBI:29108"/>
        <label>1</label>
        <note>catalytic</note>
    </ligand>
</feature>
<reference evidence="7 9" key="1">
    <citation type="submission" date="2017-11" db="EMBL/GenBank/DDBJ databases">
        <title>The genome of Rhizophagus clarus HR1 reveals common genetic basis of auxotrophy among arbuscular mycorrhizal fungi.</title>
        <authorList>
            <person name="Kobayashi Y."/>
        </authorList>
    </citation>
    <scope>NUCLEOTIDE SEQUENCE [LARGE SCALE GENOMIC DNA]</scope>
    <source>
        <strain evidence="7 9">HR1</strain>
    </source>
</reference>
<dbReference type="Proteomes" id="UP000247702">
    <property type="component" value="Unassembled WGS sequence"/>
</dbReference>
<proteinExistence type="inferred from homology"/>
<evidence type="ECO:0000256" key="1">
    <source>
        <dbReference type="ARBA" id="ARBA00008595"/>
    </source>
</evidence>
<feature type="binding site" evidence="5">
    <location>
        <position position="281"/>
    </location>
    <ligand>
        <name>Ca(2+)</name>
        <dbReference type="ChEBI" id="CHEBI:29108"/>
        <label>1</label>
        <note>catalytic</note>
    </ligand>
</feature>
<keyword evidence="5" id="KW-0479">Metal-binding</keyword>
<dbReference type="EMBL" id="BLAL01000044">
    <property type="protein sequence ID" value="GES79626.1"/>
    <property type="molecule type" value="Genomic_DNA"/>
</dbReference>
<dbReference type="Gene3D" id="2.120.10.30">
    <property type="entry name" value="TolB, C-terminal domain"/>
    <property type="match status" value="1"/>
</dbReference>
<evidence type="ECO:0000256" key="2">
    <source>
        <dbReference type="ARBA" id="ARBA00022801"/>
    </source>
</evidence>
<comment type="cofactor">
    <cofactor evidence="5">
        <name>Ca(2+)</name>
        <dbReference type="ChEBI" id="CHEBI:29108"/>
    </cofactor>
    <text evidence="5">Binds 2 calcium ions per subunit.</text>
</comment>
<keyword evidence="3" id="KW-1015">Disulfide bond</keyword>
<dbReference type="Pfam" id="PF01731">
    <property type="entry name" value="Arylesterase"/>
    <property type="match status" value="1"/>
</dbReference>
<evidence type="ECO:0000256" key="5">
    <source>
        <dbReference type="PIRSR" id="PIRSR602640-2"/>
    </source>
</evidence>
<dbReference type="Proteomes" id="UP000615446">
    <property type="component" value="Unassembled WGS sequence"/>
</dbReference>
<evidence type="ECO:0000313" key="9">
    <source>
        <dbReference type="Proteomes" id="UP000247702"/>
    </source>
</evidence>
<dbReference type="PANTHER" id="PTHR11799:SF12">
    <property type="entry name" value="PARAOXONASE-RELATED"/>
    <property type="match status" value="1"/>
</dbReference>
<feature type="binding site" evidence="5">
    <location>
        <position position="55"/>
    </location>
    <ligand>
        <name>Ca(2+)</name>
        <dbReference type="ChEBI" id="CHEBI:29108"/>
        <label>1</label>
        <note>catalytic</note>
    </ligand>
</feature>
<sequence>MQAAAIILTILALIIALSYTWISEVITIAGIFRPDIKPYDGGKCRVIKGVETCEDILIHHRTGHAFMACGNATIRSNVFYPPINLLTNTTQLIRETPYIYDINNDKLIPLELKNFPPEEDFLLCGMGIYEDEKNEPNKLYVFFANHKKSGSVIEIFEHILNTNELVHLSTVKHDLIITPNDVVPVSKDEFYVTNDHSTEFYRLFDDIIRRPWGNVVFHSSITNTTEIVADGLSYPNGITSNWDNSKIYVGTSTGGEVMIYDRKSNNKLHLSDRLFVGLSVDNLSVDEQTGEIYCAATQKPLAAFAYMIDRTSPPQPAAVIKISNNTAEDKFYGIKYSHKIIFEDNGSILPSVSIAAVDRQRNVMLLGTFRGSGIARCELDL</sequence>
<dbReference type="OrthoDB" id="5307922at2759"/>
<feature type="glycosylation site" description="N-linked (GlcNAc...) asparagine" evidence="6">
    <location>
        <position position="345"/>
    </location>
</feature>
<accession>A0A2Z6RUK6</accession>
<evidence type="ECO:0000256" key="4">
    <source>
        <dbReference type="ARBA" id="ARBA00023180"/>
    </source>
</evidence>
<keyword evidence="2" id="KW-0378">Hydrolase</keyword>
<comment type="caution">
    <text evidence="7">The sequence shown here is derived from an EMBL/GenBank/DDBJ whole genome shotgun (WGS) entry which is preliminary data.</text>
</comment>
<dbReference type="EMBL" id="BEXD01004098">
    <property type="protein sequence ID" value="GBC06788.1"/>
    <property type="molecule type" value="Genomic_DNA"/>
</dbReference>
<evidence type="ECO:0000313" key="7">
    <source>
        <dbReference type="EMBL" id="GBC06788.1"/>
    </source>
</evidence>
<evidence type="ECO:0000256" key="3">
    <source>
        <dbReference type="ARBA" id="ARBA00023157"/>
    </source>
</evidence>